<dbReference type="PANTHER" id="PTHR11439">
    <property type="entry name" value="GAG-POL-RELATED RETROTRANSPOSON"/>
    <property type="match status" value="1"/>
</dbReference>
<feature type="chain" id="PRO_5005567600" evidence="1">
    <location>
        <begin position="21"/>
        <end position="188"/>
    </location>
</feature>
<sequence>LFVVFYLFWLFSSEIKIIKLEPYFTRTTSCSLVLSCPPKKPRTIFGQTGTHWHKVKKIWQYLKDTSDLKLTLEIKNPNELLQIFSDASWGDDPQDRTSQSSYLCLLFCALISWNSSKQLTVNVVLVLLPKRKLTLPKNLVSCCVALLAASEDYKINLPKLMTTLVIIPDSIYKKKKKKSNLTKNQFSF</sequence>
<evidence type="ECO:0000313" key="3">
    <source>
        <dbReference type="Proteomes" id="UP000037035"/>
    </source>
</evidence>
<comment type="caution">
    <text evidence="2">The sequence shown here is derived from an EMBL/GenBank/DDBJ whole genome shotgun (WGS) entry which is preliminary data.</text>
</comment>
<name>A0A0L6UB95_9BASI</name>
<accession>A0A0L6UB95</accession>
<dbReference type="PANTHER" id="PTHR11439:SF463">
    <property type="entry name" value="REVERSE TRANSCRIPTASE TY1_COPIA-TYPE DOMAIN-CONTAINING PROTEIN"/>
    <property type="match status" value="1"/>
</dbReference>
<gene>
    <name evidence="2" type="ORF">VP01_7778g1</name>
</gene>
<evidence type="ECO:0000313" key="2">
    <source>
        <dbReference type="EMBL" id="KNZ45824.1"/>
    </source>
</evidence>
<organism evidence="2 3">
    <name type="scientific">Puccinia sorghi</name>
    <dbReference type="NCBI Taxonomy" id="27349"/>
    <lineage>
        <taxon>Eukaryota</taxon>
        <taxon>Fungi</taxon>
        <taxon>Dikarya</taxon>
        <taxon>Basidiomycota</taxon>
        <taxon>Pucciniomycotina</taxon>
        <taxon>Pucciniomycetes</taxon>
        <taxon>Pucciniales</taxon>
        <taxon>Pucciniaceae</taxon>
        <taxon>Puccinia</taxon>
    </lineage>
</organism>
<feature type="non-terminal residue" evidence="2">
    <location>
        <position position="1"/>
    </location>
</feature>
<dbReference type="VEuPathDB" id="FungiDB:VP01_7778g1"/>
<protein>
    <submittedName>
        <fullName evidence="2">Uncharacterized protein</fullName>
    </submittedName>
</protein>
<dbReference type="EMBL" id="LAVV01013247">
    <property type="protein sequence ID" value="KNZ45824.1"/>
    <property type="molecule type" value="Genomic_DNA"/>
</dbReference>
<keyword evidence="3" id="KW-1185">Reference proteome</keyword>
<reference evidence="2 3" key="1">
    <citation type="submission" date="2015-08" db="EMBL/GenBank/DDBJ databases">
        <title>Next Generation Sequencing and Analysis of the Genome of Puccinia sorghi L Schw, the Causal Agent of Maize Common Rust.</title>
        <authorList>
            <person name="Rochi L."/>
            <person name="Burguener G."/>
            <person name="Darino M."/>
            <person name="Turjanski A."/>
            <person name="Kreff E."/>
            <person name="Dieguez M.J."/>
            <person name="Sacco F."/>
        </authorList>
    </citation>
    <scope>NUCLEOTIDE SEQUENCE [LARGE SCALE GENOMIC DNA]</scope>
    <source>
        <strain evidence="2 3">RO10H11247</strain>
    </source>
</reference>
<keyword evidence="1" id="KW-0732">Signal</keyword>
<dbReference type="Proteomes" id="UP000037035">
    <property type="component" value="Unassembled WGS sequence"/>
</dbReference>
<proteinExistence type="predicted"/>
<evidence type="ECO:0000256" key="1">
    <source>
        <dbReference type="SAM" id="SignalP"/>
    </source>
</evidence>
<dbReference type="OrthoDB" id="3344688at2759"/>
<dbReference type="AlphaFoldDB" id="A0A0L6UB95"/>
<feature type="signal peptide" evidence="1">
    <location>
        <begin position="1"/>
        <end position="20"/>
    </location>
</feature>